<evidence type="ECO:0000256" key="1">
    <source>
        <dbReference type="SAM" id="MobiDB-lite"/>
    </source>
</evidence>
<evidence type="ECO:0000313" key="3">
    <source>
        <dbReference type="EMBL" id="MDQ1106178.1"/>
    </source>
</evidence>
<evidence type="ECO:0000313" key="4">
    <source>
        <dbReference type="Proteomes" id="UP001239215"/>
    </source>
</evidence>
<protein>
    <submittedName>
        <fullName evidence="3">DNA-binding PadR family transcriptional regulator</fullName>
    </submittedName>
</protein>
<dbReference type="PANTHER" id="PTHR43252:SF2">
    <property type="entry name" value="TRANSCRIPTION REGULATOR, PADR-LIKE FAMILY"/>
    <property type="match status" value="1"/>
</dbReference>
<evidence type="ECO:0000259" key="2">
    <source>
        <dbReference type="Pfam" id="PF03551"/>
    </source>
</evidence>
<proteinExistence type="predicted"/>
<reference evidence="3" key="1">
    <citation type="submission" date="2023-07" db="EMBL/GenBank/DDBJ databases">
        <title>Functional and genomic diversity of the sorghum phyllosphere microbiome.</title>
        <authorList>
            <person name="Shade A."/>
        </authorList>
    </citation>
    <scope>NUCLEOTIDE SEQUENCE</scope>
    <source>
        <strain evidence="3">SORGH_AS_1067</strain>
    </source>
</reference>
<dbReference type="Proteomes" id="UP001239215">
    <property type="component" value="Unassembled WGS sequence"/>
</dbReference>
<dbReference type="InterPro" id="IPR036390">
    <property type="entry name" value="WH_DNA-bd_sf"/>
</dbReference>
<sequence length="249" mass="26908">MWNDPEDDPERDDDTGEGTGQRRRGGSDRFGGGEWAAWGEALSSFGPPQPGRRGPRPGRGPGRGSGRPGRPGGRHGQPVPPWMAALLGFDAPAERPRPSGPRVKRGDVRAAILDVLSEEPRNGYQVINEIAERSHGEWKPSPGSVYPTIQQLEDEGLVVADEPVGRRTLTLTAEGREYVAAHADELAAVWRPFAPPEPDPQGALPEIGQVMSALWQIVATGTDAQRKQALEVLADARRRLYGILAEGDK</sequence>
<dbReference type="AlphaFoldDB" id="A0AAJ1X231"/>
<dbReference type="RefSeq" id="WP_307203074.1">
    <property type="nucleotide sequence ID" value="NZ_JAUTAN010000001.1"/>
</dbReference>
<gene>
    <name evidence="3" type="ORF">QE405_003462</name>
</gene>
<comment type="caution">
    <text evidence="3">The sequence shown here is derived from an EMBL/GenBank/DDBJ whole genome shotgun (WGS) entry which is preliminary data.</text>
</comment>
<feature type="region of interest" description="Disordered" evidence="1">
    <location>
        <begin position="1"/>
        <end position="105"/>
    </location>
</feature>
<dbReference type="EMBL" id="JAUTAN010000001">
    <property type="protein sequence ID" value="MDQ1106178.1"/>
    <property type="molecule type" value="Genomic_DNA"/>
</dbReference>
<feature type="domain" description="Transcription regulator PadR N-terminal" evidence="2">
    <location>
        <begin position="112"/>
        <end position="180"/>
    </location>
</feature>
<dbReference type="InterPro" id="IPR036388">
    <property type="entry name" value="WH-like_DNA-bd_sf"/>
</dbReference>
<feature type="compositionally biased region" description="Gly residues" evidence="1">
    <location>
        <begin position="57"/>
        <end position="75"/>
    </location>
</feature>
<dbReference type="InterPro" id="IPR005149">
    <property type="entry name" value="Tscrpt_reg_PadR_N"/>
</dbReference>
<dbReference type="SUPFAM" id="SSF46785">
    <property type="entry name" value="Winged helix' DNA-binding domain"/>
    <property type="match status" value="1"/>
</dbReference>
<dbReference type="PANTHER" id="PTHR43252">
    <property type="entry name" value="TRANSCRIPTIONAL REGULATOR YQJI"/>
    <property type="match status" value="1"/>
</dbReference>
<accession>A0AAJ1X231</accession>
<feature type="compositionally biased region" description="Acidic residues" evidence="1">
    <location>
        <begin position="1"/>
        <end position="16"/>
    </location>
</feature>
<dbReference type="Gene3D" id="1.10.10.10">
    <property type="entry name" value="Winged helix-like DNA-binding domain superfamily/Winged helix DNA-binding domain"/>
    <property type="match status" value="1"/>
</dbReference>
<name>A0AAJ1X231_9ACTN</name>
<dbReference type="GO" id="GO:0003677">
    <property type="term" value="F:DNA binding"/>
    <property type="evidence" value="ECO:0007669"/>
    <property type="project" value="UniProtKB-KW"/>
</dbReference>
<organism evidence="3 4">
    <name type="scientific">Nocardioides zeae</name>
    <dbReference type="NCBI Taxonomy" id="1457234"/>
    <lineage>
        <taxon>Bacteria</taxon>
        <taxon>Bacillati</taxon>
        <taxon>Actinomycetota</taxon>
        <taxon>Actinomycetes</taxon>
        <taxon>Propionibacteriales</taxon>
        <taxon>Nocardioidaceae</taxon>
        <taxon>Nocardioides</taxon>
    </lineage>
</organism>
<dbReference type="Pfam" id="PF03551">
    <property type="entry name" value="PadR"/>
    <property type="match status" value="1"/>
</dbReference>
<keyword evidence="3" id="KW-0238">DNA-binding</keyword>